<dbReference type="PANTHER" id="PTHR11573:SF6">
    <property type="entry name" value="RIBONUCLEOSIDE-DIPHOSPHATE REDUCTASE LARGE SUBUNIT"/>
    <property type="match status" value="1"/>
</dbReference>
<evidence type="ECO:0000313" key="14">
    <source>
        <dbReference type="Proteomes" id="UP001184230"/>
    </source>
</evidence>
<evidence type="ECO:0000256" key="9">
    <source>
        <dbReference type="PROSITE-ProRule" id="PRU00492"/>
    </source>
</evidence>
<protein>
    <recommendedName>
        <fullName evidence="2 10">Ribonucleoside-diphosphate reductase</fullName>
        <ecNumber evidence="2 10">1.17.4.1</ecNumber>
    </recommendedName>
</protein>
<dbReference type="GO" id="GO:0004748">
    <property type="term" value="F:ribonucleoside-diphosphate reductase activity, thioredoxin disulfide as acceptor"/>
    <property type="evidence" value="ECO:0007669"/>
    <property type="project" value="UniProtKB-EC"/>
</dbReference>
<evidence type="ECO:0000256" key="7">
    <source>
        <dbReference type="ARBA" id="ARBA00023116"/>
    </source>
</evidence>
<keyword evidence="6 10" id="KW-0560">Oxidoreductase</keyword>
<dbReference type="Pfam" id="PF02867">
    <property type="entry name" value="Ribonuc_red_lgC"/>
    <property type="match status" value="1"/>
</dbReference>
<evidence type="ECO:0000256" key="10">
    <source>
        <dbReference type="RuleBase" id="RU003410"/>
    </source>
</evidence>
<dbReference type="InterPro" id="IPR013509">
    <property type="entry name" value="RNR_lsu_N"/>
</dbReference>
<dbReference type="InterPro" id="IPR039718">
    <property type="entry name" value="Rrm1"/>
</dbReference>
<evidence type="ECO:0000256" key="4">
    <source>
        <dbReference type="ARBA" id="ARBA00022741"/>
    </source>
</evidence>
<evidence type="ECO:0000256" key="11">
    <source>
        <dbReference type="SAM" id="MobiDB-lite"/>
    </source>
</evidence>
<dbReference type="Gene3D" id="3.20.70.20">
    <property type="match status" value="1"/>
</dbReference>
<dbReference type="EC" id="1.17.4.1" evidence="2 10"/>
<dbReference type="Pfam" id="PF03477">
    <property type="entry name" value="ATP-cone"/>
    <property type="match status" value="1"/>
</dbReference>
<dbReference type="InterPro" id="IPR000788">
    <property type="entry name" value="RNR_lg_C"/>
</dbReference>
<dbReference type="RefSeq" id="WP_309900827.1">
    <property type="nucleotide sequence ID" value="NZ_JAVDRF010000003.1"/>
</dbReference>
<feature type="domain" description="ATP-cone" evidence="12">
    <location>
        <begin position="36"/>
        <end position="136"/>
    </location>
</feature>
<dbReference type="NCBIfam" id="TIGR02506">
    <property type="entry name" value="NrdE_NrdA"/>
    <property type="match status" value="1"/>
</dbReference>
<evidence type="ECO:0000256" key="5">
    <source>
        <dbReference type="ARBA" id="ARBA00022840"/>
    </source>
</evidence>
<comment type="function">
    <text evidence="10">Provides the precursors necessary for DNA synthesis. Catalyzes the biosynthesis of deoxyribonucleotides from the corresponding ribonucleotides.</text>
</comment>
<dbReference type="PANTHER" id="PTHR11573">
    <property type="entry name" value="RIBONUCLEOSIDE-DIPHOSPHATE REDUCTASE LARGE CHAIN"/>
    <property type="match status" value="1"/>
</dbReference>
<accession>A0ABU1NCQ6</accession>
<keyword evidence="5 9" id="KW-0067">ATP-binding</keyword>
<name>A0ABU1NCQ6_9BURK</name>
<keyword evidence="7 10" id="KW-0215">Deoxyribonucleotide synthesis</keyword>
<feature type="region of interest" description="Disordered" evidence="11">
    <location>
        <begin position="1"/>
        <end position="29"/>
    </location>
</feature>
<dbReference type="SUPFAM" id="SSF51998">
    <property type="entry name" value="PFL-like glycyl radical enzymes"/>
    <property type="match status" value="1"/>
</dbReference>
<dbReference type="Pfam" id="PF00317">
    <property type="entry name" value="Ribonuc_red_lgN"/>
    <property type="match status" value="1"/>
</dbReference>
<dbReference type="PROSITE" id="PS00089">
    <property type="entry name" value="RIBORED_LARGE"/>
    <property type="match status" value="1"/>
</dbReference>
<evidence type="ECO:0000256" key="3">
    <source>
        <dbReference type="ARBA" id="ARBA00022533"/>
    </source>
</evidence>
<comment type="similarity">
    <text evidence="1 10">Belongs to the ribonucleoside diphosphate reductase large chain family.</text>
</comment>
<feature type="compositionally biased region" description="Polar residues" evidence="11">
    <location>
        <begin position="1"/>
        <end position="19"/>
    </location>
</feature>
<evidence type="ECO:0000256" key="8">
    <source>
        <dbReference type="ARBA" id="ARBA00047754"/>
    </source>
</evidence>
<comment type="caution">
    <text evidence="13">The sequence shown here is derived from an EMBL/GenBank/DDBJ whole genome shotgun (WGS) entry which is preliminary data.</text>
</comment>
<dbReference type="InterPro" id="IPR013346">
    <property type="entry name" value="NrdE_NrdA_C"/>
</dbReference>
<evidence type="ECO:0000313" key="13">
    <source>
        <dbReference type="EMBL" id="MDR6536128.1"/>
    </source>
</evidence>
<feature type="domain" description="ATP-cone" evidence="12">
    <location>
        <begin position="151"/>
        <end position="240"/>
    </location>
</feature>
<dbReference type="NCBIfam" id="NF005544">
    <property type="entry name" value="PRK07207.1"/>
    <property type="match status" value="1"/>
</dbReference>
<evidence type="ECO:0000256" key="6">
    <source>
        <dbReference type="ARBA" id="ARBA00023002"/>
    </source>
</evidence>
<keyword evidence="3" id="KW-0021">Allosteric enzyme</keyword>
<organism evidence="13 14">
    <name type="scientific">Variovorax soli</name>
    <dbReference type="NCBI Taxonomy" id="376815"/>
    <lineage>
        <taxon>Bacteria</taxon>
        <taxon>Pseudomonadati</taxon>
        <taxon>Pseudomonadota</taxon>
        <taxon>Betaproteobacteria</taxon>
        <taxon>Burkholderiales</taxon>
        <taxon>Comamonadaceae</taxon>
        <taxon>Variovorax</taxon>
    </lineage>
</organism>
<dbReference type="PROSITE" id="PS51161">
    <property type="entry name" value="ATP_CONE"/>
    <property type="match status" value="2"/>
</dbReference>
<gene>
    <name evidence="13" type="ORF">J2739_001898</name>
</gene>
<dbReference type="SUPFAM" id="SSF48168">
    <property type="entry name" value="R1 subunit of ribonucleotide reductase, N-terminal domain"/>
    <property type="match status" value="1"/>
</dbReference>
<dbReference type="InterPro" id="IPR005144">
    <property type="entry name" value="ATP-cone_dom"/>
</dbReference>
<proteinExistence type="inferred from homology"/>
<dbReference type="Proteomes" id="UP001184230">
    <property type="component" value="Unassembled WGS sequence"/>
</dbReference>
<dbReference type="PRINTS" id="PR01183">
    <property type="entry name" value="RIBORDTASEM1"/>
</dbReference>
<comment type="catalytic activity">
    <reaction evidence="8 10">
        <text>a 2'-deoxyribonucleoside 5'-diphosphate + [thioredoxin]-disulfide + H2O = a ribonucleoside 5'-diphosphate + [thioredoxin]-dithiol</text>
        <dbReference type="Rhea" id="RHEA:23252"/>
        <dbReference type="Rhea" id="RHEA-COMP:10698"/>
        <dbReference type="Rhea" id="RHEA-COMP:10700"/>
        <dbReference type="ChEBI" id="CHEBI:15377"/>
        <dbReference type="ChEBI" id="CHEBI:29950"/>
        <dbReference type="ChEBI" id="CHEBI:50058"/>
        <dbReference type="ChEBI" id="CHEBI:57930"/>
        <dbReference type="ChEBI" id="CHEBI:73316"/>
        <dbReference type="EC" id="1.17.4.1"/>
    </reaction>
</comment>
<dbReference type="InterPro" id="IPR008926">
    <property type="entry name" value="RNR_R1-su_N"/>
</dbReference>
<keyword evidence="14" id="KW-1185">Reference proteome</keyword>
<keyword evidence="4 9" id="KW-0547">Nucleotide-binding</keyword>
<dbReference type="EMBL" id="JAVDRF010000003">
    <property type="protein sequence ID" value="MDR6536128.1"/>
    <property type="molecule type" value="Genomic_DNA"/>
</dbReference>
<dbReference type="CDD" id="cd01679">
    <property type="entry name" value="RNR_I"/>
    <property type="match status" value="1"/>
</dbReference>
<evidence type="ECO:0000256" key="1">
    <source>
        <dbReference type="ARBA" id="ARBA00010406"/>
    </source>
</evidence>
<evidence type="ECO:0000256" key="2">
    <source>
        <dbReference type="ARBA" id="ARBA00012274"/>
    </source>
</evidence>
<evidence type="ECO:0000259" key="12">
    <source>
        <dbReference type="PROSITE" id="PS51161"/>
    </source>
</evidence>
<reference evidence="13 14" key="1">
    <citation type="submission" date="2023-07" db="EMBL/GenBank/DDBJ databases">
        <title>Sorghum-associated microbial communities from plants grown in Nebraska, USA.</title>
        <authorList>
            <person name="Schachtman D."/>
        </authorList>
    </citation>
    <scope>NUCLEOTIDE SEQUENCE [LARGE SCALE GENOMIC DNA]</scope>
    <source>
        <strain evidence="13 14">DS1781</strain>
    </source>
</reference>
<sequence length="973" mass="107844">MQTALNYTDTSRAVASTPQRHGDKAGSPAGHALANYQIIRRNGAVVPFEPNKIAIAMMKAFLAVHGTQGAASASVRETVDTLTQGVVRAMLRSRPGGGTFHIEDVQDQVELGLMRGGHHEIARAYVLYRERRAQERSKQGELEAPIAVSTLHVIDRGERVALDLSELKGLIESACSGLGESITAGPIVAETMRNLYDGVPLDEVYKASILAARTLIEKDPDYTFATARLLLHTIFKEVAGREVPAAERAQAYADYFPLFIKKGVDNELLDEKLLQYDLGRLGAALKPERDLQFDYLGLQTLYDRYFLHVRKTRIELPQAFFMRVAMGLALNEIDREARAIEFYEVLSSFDFMSSTPTLFNSGTLRSQLSSCYLTTVPDDLDGIYESIKENALLSKFAGGLGNDWTRVRALGSHIKGTNGESQGVVPFLKVVNDTAVAVNQGGKRKGAVCTYLESWHLDIEEFLELRKNTGDDRRRTHDMNTANWIPDLFMRRVMEKGSWTLFSPSSVPDLHDKFGADFETAYVAYEEKAARGDIKPSRTVQATDLWRKMLTMLFETGHPWITFKDACNVRSPQQHAGVVHSSNLCTEITLNTSDTETAVCNLGSVNLLQHLKDGKVDQEKLQRTVSTAMRMLDNVIDINYYAVKKARDSNLRHRPVGLGLMGFQDALYELRIPYASQEAVQFADESMEAICYHAYWASTELARERGRYSSYKGSLWDKGLLPPDTLDLLEKARGGYVEVDRSSTLDWDALRQKIKTDGMRNSNCVAIAPTATISNIIGVDASIEPCFGNLSVKSNLSGEFTVINHYLVRDLKRLGLWDDVMVMDLKHFDGSLRPIDRVPQDVKALYATAFEIETTWLVEAAARRQKWIDQAQSLNIYMAGASGKKLDDTYKLAWLRGLKTTYYLRTQSATHAEKSTVQSGRLNAVSSGSNDASSSGMSALEAAAAAAQAQLGAMPATDIAFCGVDDPTCEACQ</sequence>